<dbReference type="EMBL" id="JSCE01000159">
    <property type="protein sequence ID" value="KHM51936.1"/>
    <property type="molecule type" value="Genomic_DNA"/>
</dbReference>
<dbReference type="GO" id="GO:0008170">
    <property type="term" value="F:N-methyltransferase activity"/>
    <property type="evidence" value="ECO:0007669"/>
    <property type="project" value="InterPro"/>
</dbReference>
<evidence type="ECO:0000313" key="8">
    <source>
        <dbReference type="Proteomes" id="UP000030993"/>
    </source>
</evidence>
<feature type="domain" description="DNA methylase N-4/N-6" evidence="6">
    <location>
        <begin position="66"/>
        <end position="408"/>
    </location>
</feature>
<comment type="caution">
    <text evidence="7">The sequence shown here is derived from an EMBL/GenBank/DDBJ whole genome shotgun (WGS) entry which is preliminary data.</text>
</comment>
<dbReference type="InterPro" id="IPR002295">
    <property type="entry name" value="N4/N6-MTase_EcoPI_Mod-like"/>
</dbReference>
<keyword evidence="7" id="KW-0540">Nuclease</keyword>
<keyword evidence="4" id="KW-0949">S-adenosyl-L-methionine</keyword>
<dbReference type="PRINTS" id="PR00506">
    <property type="entry name" value="D21N6MTFRASE"/>
</dbReference>
<dbReference type="AlphaFoldDB" id="A0A0B2JZ95"/>
<comment type="similarity">
    <text evidence="1">Belongs to the N(4)/N(6)-methyltransferase family.</text>
</comment>
<dbReference type="GO" id="GO:0003677">
    <property type="term" value="F:DNA binding"/>
    <property type="evidence" value="ECO:0007669"/>
    <property type="project" value="InterPro"/>
</dbReference>
<keyword evidence="7" id="KW-0378">Hydrolase</keyword>
<dbReference type="SUPFAM" id="SSF53335">
    <property type="entry name" value="S-adenosyl-L-methionine-dependent methyltransferases"/>
    <property type="match status" value="1"/>
</dbReference>
<dbReference type="GO" id="GO:0009307">
    <property type="term" value="P:DNA restriction-modification system"/>
    <property type="evidence" value="ECO:0007669"/>
    <property type="project" value="UniProtKB-KW"/>
</dbReference>
<evidence type="ECO:0000256" key="1">
    <source>
        <dbReference type="ARBA" id="ARBA00006594"/>
    </source>
</evidence>
<dbReference type="InterPro" id="IPR002052">
    <property type="entry name" value="DNA_methylase_N6_adenine_CS"/>
</dbReference>
<evidence type="ECO:0000256" key="2">
    <source>
        <dbReference type="ARBA" id="ARBA00022603"/>
    </source>
</evidence>
<keyword evidence="7" id="KW-0255">Endonuclease</keyword>
<dbReference type="Pfam" id="PF01555">
    <property type="entry name" value="N6_N4_Mtase"/>
    <property type="match status" value="1"/>
</dbReference>
<keyword evidence="8" id="KW-1185">Reference proteome</keyword>
<keyword evidence="2" id="KW-0489">Methyltransferase</keyword>
<dbReference type="InterPro" id="IPR002941">
    <property type="entry name" value="DNA_methylase_N4/N6"/>
</dbReference>
<evidence type="ECO:0000256" key="4">
    <source>
        <dbReference type="ARBA" id="ARBA00022691"/>
    </source>
</evidence>
<dbReference type="InterPro" id="IPR029063">
    <property type="entry name" value="SAM-dependent_MTases_sf"/>
</dbReference>
<evidence type="ECO:0000313" key="7">
    <source>
        <dbReference type="EMBL" id="KHM51936.1"/>
    </source>
</evidence>
<dbReference type="Proteomes" id="UP000030993">
    <property type="component" value="Unassembled WGS sequence"/>
</dbReference>
<keyword evidence="5" id="KW-0680">Restriction system</keyword>
<evidence type="ECO:0000256" key="5">
    <source>
        <dbReference type="ARBA" id="ARBA00022747"/>
    </source>
</evidence>
<dbReference type="RefSeq" id="WP_039208798.1">
    <property type="nucleotide sequence ID" value="NZ_JSCE01000159.1"/>
</dbReference>
<evidence type="ECO:0000259" key="6">
    <source>
        <dbReference type="Pfam" id="PF01555"/>
    </source>
</evidence>
<organism evidence="7 8">
    <name type="scientific">Anaerovibrio lipolyticus</name>
    <dbReference type="NCBI Taxonomy" id="82374"/>
    <lineage>
        <taxon>Bacteria</taxon>
        <taxon>Bacillati</taxon>
        <taxon>Bacillota</taxon>
        <taxon>Negativicutes</taxon>
        <taxon>Selenomonadales</taxon>
        <taxon>Selenomonadaceae</taxon>
        <taxon>Anaerovibrio</taxon>
    </lineage>
</organism>
<keyword evidence="3" id="KW-0808">Transferase</keyword>
<dbReference type="STRING" id="82374.NZ47_07845"/>
<accession>A0A0B2JZ95</accession>
<proteinExistence type="inferred from homology"/>
<gene>
    <name evidence="7" type="ORF">NZ47_07845</name>
</gene>
<dbReference type="GO" id="GO:0032259">
    <property type="term" value="P:methylation"/>
    <property type="evidence" value="ECO:0007669"/>
    <property type="project" value="UniProtKB-KW"/>
</dbReference>
<evidence type="ECO:0000256" key="3">
    <source>
        <dbReference type="ARBA" id="ARBA00022679"/>
    </source>
</evidence>
<sequence>MPVLEWIGKSKVVNHHLDVPFHVLNKQYTFDGEKNVTEGAASDNKIIHGDNLLALKSLLPEYEGKIKCIYIDPPYNTGNEGWVYNDNVNDPRIRKWLGEVVGKEGEDLSRHDKWLCMMYPRLKLLHRLLSDDGAIFISIDDNEKHILKLLCDEIFGSGNFISDIAVINNLKGRSDDKYIATAHEGLLIYQKGNFETNGVDMPEEYDRDYRLTDEQGCRYRLQGLRKRGSGARREDRPNMFYPFYYSVETDELSVERKNGFIEIYPHLSDGSDGRWRWGIDTSRARITELTVQKVRGRDEYDVFQKDYLPQDGVKRVKPKSFWLGTEFSAETGTLEVKSILGKGIFETSKPTGLIEYILQQAVDKDSIILDSFAGSGTTAHAVLNLNKADGGNRKFILIEMMDYAEDITAERVRRVIKGYGEGKKAVEGTGGDFSYYELGEPLLIDGLINENVAIDKLREYIYFTETHQRLEPARAEEPCYLGTNFGTAYYFCYDKENAVTMDFELLNEAVKTRADAYVIYADNCALSDSQLQKYNITFRKIPRDITKI</sequence>
<dbReference type="GO" id="GO:0004519">
    <property type="term" value="F:endonuclease activity"/>
    <property type="evidence" value="ECO:0007669"/>
    <property type="project" value="UniProtKB-KW"/>
</dbReference>
<name>A0A0B2JZ95_9FIRM</name>
<dbReference type="PROSITE" id="PS00092">
    <property type="entry name" value="N6_MTASE"/>
    <property type="match status" value="1"/>
</dbReference>
<dbReference type="Gene3D" id="3.40.50.150">
    <property type="entry name" value="Vaccinia Virus protein VP39"/>
    <property type="match status" value="1"/>
</dbReference>
<protein>
    <submittedName>
        <fullName evidence="7">Type III restriction endonuclease subunit M</fullName>
    </submittedName>
</protein>
<reference evidence="7 8" key="1">
    <citation type="journal article" date="2013" name="PLoS ONE">
        <title>Identification and characterization of three novel lipases belonging to families II and V from Anaerovibrio lipolyticus 5ST.</title>
        <authorList>
            <person name="Prive F."/>
            <person name="Kaderbhai N.N."/>
            <person name="Girdwood S."/>
            <person name="Worgan H.J."/>
            <person name="Pinloche E."/>
            <person name="Scollan N.D."/>
            <person name="Huws S.A."/>
            <person name="Newbold C.J."/>
        </authorList>
    </citation>
    <scope>NUCLEOTIDE SEQUENCE [LARGE SCALE GENOMIC DNA]</scope>
    <source>
        <strain evidence="7 8">5S</strain>
    </source>
</reference>
<dbReference type="PIRSF" id="PIRSF015855">
    <property type="entry name" value="TypeIII_Mtase_mKpnI"/>
    <property type="match status" value="1"/>
</dbReference>